<evidence type="ECO:0000256" key="11">
    <source>
        <dbReference type="ARBA" id="ARBA00023098"/>
    </source>
</evidence>
<dbReference type="HAMAP" id="MF_00409">
    <property type="entry name" value="LpxK"/>
    <property type="match status" value="1"/>
</dbReference>
<evidence type="ECO:0000256" key="14">
    <source>
        <dbReference type="SAM" id="Phobius"/>
    </source>
</evidence>
<evidence type="ECO:0000256" key="7">
    <source>
        <dbReference type="ARBA" id="ARBA00022679"/>
    </source>
</evidence>
<dbReference type="OrthoDB" id="9766423at2"/>
<evidence type="ECO:0000256" key="13">
    <source>
        <dbReference type="HAMAP-Rule" id="MF_00409"/>
    </source>
</evidence>
<evidence type="ECO:0000256" key="3">
    <source>
        <dbReference type="ARBA" id="ARBA00012071"/>
    </source>
</evidence>
<evidence type="ECO:0000256" key="4">
    <source>
        <dbReference type="ARBA" id="ARBA00016436"/>
    </source>
</evidence>
<dbReference type="GO" id="GO:0009244">
    <property type="term" value="P:lipopolysaccharide core region biosynthetic process"/>
    <property type="evidence" value="ECO:0007669"/>
    <property type="project" value="TreeGrafter"/>
</dbReference>
<dbReference type="Pfam" id="PF02606">
    <property type="entry name" value="LpxK"/>
    <property type="match status" value="1"/>
</dbReference>
<dbReference type="GO" id="GO:0009029">
    <property type="term" value="F:lipid-A 4'-kinase activity"/>
    <property type="evidence" value="ECO:0007669"/>
    <property type="project" value="UniProtKB-UniRule"/>
</dbReference>
<evidence type="ECO:0000256" key="12">
    <source>
        <dbReference type="ARBA" id="ARBA00029757"/>
    </source>
</evidence>
<dbReference type="PANTHER" id="PTHR42724:SF1">
    <property type="entry name" value="TETRAACYLDISACCHARIDE 4'-KINASE, MITOCHONDRIAL-RELATED"/>
    <property type="match status" value="1"/>
</dbReference>
<keyword evidence="9 13" id="KW-0418">Kinase</keyword>
<evidence type="ECO:0000256" key="5">
    <source>
        <dbReference type="ARBA" id="ARBA00022516"/>
    </source>
</evidence>
<keyword evidence="6 13" id="KW-0441">Lipid A biosynthesis</keyword>
<comment type="pathway">
    <text evidence="2 13">Glycolipid biosynthesis; lipid IV(A) biosynthesis; lipid IV(A) from (3R)-3-hydroxytetradecanoyl-[acyl-carrier-protein] and UDP-N-acetyl-alpha-D-glucosamine: step 6/6.</text>
</comment>
<evidence type="ECO:0000256" key="6">
    <source>
        <dbReference type="ARBA" id="ARBA00022556"/>
    </source>
</evidence>
<evidence type="ECO:0000256" key="10">
    <source>
        <dbReference type="ARBA" id="ARBA00022840"/>
    </source>
</evidence>
<dbReference type="STRING" id="683124.SAMN05444337_1831"/>
<evidence type="ECO:0000313" key="15">
    <source>
        <dbReference type="EMBL" id="SHJ36303.1"/>
    </source>
</evidence>
<protein>
    <recommendedName>
        <fullName evidence="4 13">Tetraacyldisaccharide 4'-kinase</fullName>
        <ecNumber evidence="3 13">2.7.1.130</ecNumber>
    </recommendedName>
    <alternativeName>
        <fullName evidence="12 13">Lipid A 4'-kinase</fullName>
    </alternativeName>
</protein>
<keyword evidence="10 13" id="KW-0067">ATP-binding</keyword>
<dbReference type="GO" id="GO:0005524">
    <property type="term" value="F:ATP binding"/>
    <property type="evidence" value="ECO:0007669"/>
    <property type="project" value="UniProtKB-UniRule"/>
</dbReference>
<dbReference type="EC" id="2.7.1.130" evidence="3 13"/>
<reference evidence="15 16" key="1">
    <citation type="submission" date="2016-11" db="EMBL/GenBank/DDBJ databases">
        <authorList>
            <person name="Jaros S."/>
            <person name="Januszkiewicz K."/>
            <person name="Wedrychowicz H."/>
        </authorList>
    </citation>
    <scope>NUCLEOTIDE SEQUENCE [LARGE SCALE GENOMIC DNA]</scope>
    <source>
        <strain evidence="15 16">DSM 22807</strain>
    </source>
</reference>
<keyword evidence="11 13" id="KW-0443">Lipid metabolism</keyword>
<dbReference type="PANTHER" id="PTHR42724">
    <property type="entry name" value="TETRAACYLDISACCHARIDE 4'-KINASE"/>
    <property type="match status" value="1"/>
</dbReference>
<comment type="similarity">
    <text evidence="13">Belongs to the LpxK family.</text>
</comment>
<evidence type="ECO:0000313" key="16">
    <source>
        <dbReference type="Proteomes" id="UP000184232"/>
    </source>
</evidence>
<keyword evidence="8 13" id="KW-0547">Nucleotide-binding</keyword>
<name>A0A1M6IPE1_9FLAO</name>
<keyword evidence="5 13" id="KW-0444">Lipid biosynthesis</keyword>
<dbReference type="UniPathway" id="UPA00359">
    <property type="reaction ID" value="UER00482"/>
</dbReference>
<evidence type="ECO:0000256" key="8">
    <source>
        <dbReference type="ARBA" id="ARBA00022741"/>
    </source>
</evidence>
<comment type="function">
    <text evidence="1 13">Transfers the gamma-phosphate of ATP to the 4'-position of a tetraacyldisaccharide 1-phosphate intermediate (termed DS-1-P) to form tetraacyldisaccharide 1,4'-bis-phosphate (lipid IVA).</text>
</comment>
<dbReference type="RefSeq" id="WP_072784257.1">
    <property type="nucleotide sequence ID" value="NZ_FQZH01000003.1"/>
</dbReference>
<keyword evidence="14" id="KW-1133">Transmembrane helix</keyword>
<dbReference type="InterPro" id="IPR027417">
    <property type="entry name" value="P-loop_NTPase"/>
</dbReference>
<organism evidence="15 16">
    <name type="scientific">Flavobacterium haoranii</name>
    <dbReference type="NCBI Taxonomy" id="683124"/>
    <lineage>
        <taxon>Bacteria</taxon>
        <taxon>Pseudomonadati</taxon>
        <taxon>Bacteroidota</taxon>
        <taxon>Flavobacteriia</taxon>
        <taxon>Flavobacteriales</taxon>
        <taxon>Flavobacteriaceae</taxon>
        <taxon>Flavobacterium</taxon>
    </lineage>
</organism>
<feature type="transmembrane region" description="Helical" evidence="14">
    <location>
        <begin position="7"/>
        <end position="26"/>
    </location>
</feature>
<evidence type="ECO:0000256" key="9">
    <source>
        <dbReference type="ARBA" id="ARBA00022777"/>
    </source>
</evidence>
<proteinExistence type="inferred from homology"/>
<evidence type="ECO:0000256" key="2">
    <source>
        <dbReference type="ARBA" id="ARBA00004870"/>
    </source>
</evidence>
<keyword evidence="7 13" id="KW-0808">Transferase</keyword>
<keyword evidence="14" id="KW-0472">Membrane</keyword>
<dbReference type="GO" id="GO:0005886">
    <property type="term" value="C:plasma membrane"/>
    <property type="evidence" value="ECO:0007669"/>
    <property type="project" value="TreeGrafter"/>
</dbReference>
<dbReference type="InterPro" id="IPR003758">
    <property type="entry name" value="LpxK"/>
</dbReference>
<keyword evidence="16" id="KW-1185">Reference proteome</keyword>
<sequence>MQLVRKLLFPFGIFYWIITYLRNVFYDIGIFKSYKIPVKSIVVGNLSVGGTGKTPHIEYLIRLLQNKKIATLSRGYGRKTKGFILANEQVKPTEIGDEPFQFFTKFKNISVAVDGNRTNGVQQLMQLVQPEIILLDDAYQHRKVTAGFTVLLTDYSNLFSEDYILPFGDLREPSFGKKRANVIIVTKCPHDISEIAQQNIIKKLKVSVPVFFSHIVYDEQIYNGESAVTISAVNEPKLIVAGIAKPKSFVDFLKKENDEVMLFPDHHEFSESEIENIITKANGKKIITTEKDFMRLKGKISKEYLYYLPIKVAINNKQEFDKKILEYVG</sequence>
<dbReference type="GO" id="GO:0009245">
    <property type="term" value="P:lipid A biosynthetic process"/>
    <property type="evidence" value="ECO:0007669"/>
    <property type="project" value="UniProtKB-UniRule"/>
</dbReference>
<gene>
    <name evidence="13" type="primary">lpxK</name>
    <name evidence="15" type="ORF">SAMN05444337_1831</name>
</gene>
<dbReference type="NCBIfam" id="TIGR00682">
    <property type="entry name" value="lpxK"/>
    <property type="match status" value="1"/>
</dbReference>
<feature type="binding site" evidence="13">
    <location>
        <begin position="47"/>
        <end position="54"/>
    </location>
    <ligand>
        <name>ATP</name>
        <dbReference type="ChEBI" id="CHEBI:30616"/>
    </ligand>
</feature>
<dbReference type="Proteomes" id="UP000184232">
    <property type="component" value="Unassembled WGS sequence"/>
</dbReference>
<evidence type="ECO:0000256" key="1">
    <source>
        <dbReference type="ARBA" id="ARBA00002274"/>
    </source>
</evidence>
<dbReference type="AlphaFoldDB" id="A0A1M6IPE1"/>
<accession>A0A1M6IPE1</accession>
<keyword evidence="14" id="KW-0812">Transmembrane</keyword>
<dbReference type="SUPFAM" id="SSF52540">
    <property type="entry name" value="P-loop containing nucleoside triphosphate hydrolases"/>
    <property type="match status" value="1"/>
</dbReference>
<dbReference type="EMBL" id="FQZH01000003">
    <property type="protein sequence ID" value="SHJ36303.1"/>
    <property type="molecule type" value="Genomic_DNA"/>
</dbReference>
<comment type="catalytic activity">
    <reaction evidence="13">
        <text>a lipid A disaccharide + ATP = a lipid IVA + ADP + H(+)</text>
        <dbReference type="Rhea" id="RHEA:67840"/>
        <dbReference type="ChEBI" id="CHEBI:15378"/>
        <dbReference type="ChEBI" id="CHEBI:30616"/>
        <dbReference type="ChEBI" id="CHEBI:176343"/>
        <dbReference type="ChEBI" id="CHEBI:176425"/>
        <dbReference type="ChEBI" id="CHEBI:456216"/>
        <dbReference type="EC" id="2.7.1.130"/>
    </reaction>
</comment>